<keyword evidence="2" id="KW-0813">Transport</keyword>
<dbReference type="AlphaFoldDB" id="A0A4S4FQ26"/>
<evidence type="ECO:0000313" key="9">
    <source>
        <dbReference type="EMBL" id="THG32640.1"/>
    </source>
</evidence>
<feature type="transmembrane region" description="Helical" evidence="7">
    <location>
        <begin position="89"/>
        <end position="108"/>
    </location>
</feature>
<dbReference type="GO" id="GO:0022857">
    <property type="term" value="F:transmembrane transporter activity"/>
    <property type="evidence" value="ECO:0007669"/>
    <property type="project" value="InterPro"/>
</dbReference>
<evidence type="ECO:0000256" key="6">
    <source>
        <dbReference type="ARBA" id="ARBA00023136"/>
    </source>
</evidence>
<evidence type="ECO:0000256" key="5">
    <source>
        <dbReference type="ARBA" id="ARBA00022989"/>
    </source>
</evidence>
<dbReference type="PANTHER" id="PTHR42718">
    <property type="entry name" value="MAJOR FACILITATOR SUPERFAMILY MULTIDRUG TRANSPORTER MFSC"/>
    <property type="match status" value="1"/>
</dbReference>
<dbReference type="PANTHER" id="PTHR42718:SF47">
    <property type="entry name" value="METHYL VIOLOGEN RESISTANCE PROTEIN SMVA"/>
    <property type="match status" value="1"/>
</dbReference>
<feature type="transmembrane region" description="Helical" evidence="7">
    <location>
        <begin position="176"/>
        <end position="197"/>
    </location>
</feature>
<evidence type="ECO:0000256" key="1">
    <source>
        <dbReference type="ARBA" id="ARBA00004651"/>
    </source>
</evidence>
<accession>A0A4S4FQ26</accession>
<dbReference type="PROSITE" id="PS00216">
    <property type="entry name" value="SUGAR_TRANSPORT_1"/>
    <property type="match status" value="1"/>
</dbReference>
<proteinExistence type="predicted"/>
<evidence type="ECO:0000259" key="8">
    <source>
        <dbReference type="PROSITE" id="PS50850"/>
    </source>
</evidence>
<evidence type="ECO:0000256" key="7">
    <source>
        <dbReference type="SAM" id="Phobius"/>
    </source>
</evidence>
<evidence type="ECO:0000256" key="3">
    <source>
        <dbReference type="ARBA" id="ARBA00022475"/>
    </source>
</evidence>
<dbReference type="Pfam" id="PF07690">
    <property type="entry name" value="MFS_1"/>
    <property type="match status" value="1"/>
</dbReference>
<dbReference type="CDD" id="cd17321">
    <property type="entry name" value="MFS_MMR_MDR_like"/>
    <property type="match status" value="1"/>
</dbReference>
<keyword evidence="3" id="KW-1003">Cell membrane</keyword>
<comment type="caution">
    <text evidence="9">The sequence shown here is derived from an EMBL/GenBank/DDBJ whole genome shotgun (WGS) entry which is preliminary data.</text>
</comment>
<comment type="subcellular location">
    <subcellularLocation>
        <location evidence="1">Cell membrane</location>
        <topology evidence="1">Multi-pass membrane protein</topology>
    </subcellularLocation>
</comment>
<feature type="transmembrane region" description="Helical" evidence="7">
    <location>
        <begin position="366"/>
        <end position="392"/>
    </location>
</feature>
<sequence length="516" mass="53015">MIDTLTDSTATSPARAGWREWAALPVLVLAVVLLAIDATVLSLAVPALSRDLAPTATELLWIGDVYSFALAGLLVTMGTLADRIGRKRMLLMGAVAFGAASVFAAFAPTAGMLILARALLGVAAATLMPSTLSLIRQMFRDPTQRRTAIAIWSAGASAGAALGPIVGGALLERFSWGSVFLINVPVMIVMVVAGAFLLRESRDPRPGRLDVLSAALSIVAVVGVVFAIKELATHGVSWLAAAVVVVGVIAGVVFVRRQRTLAVPLIDLELFRNRAFSGSVLADLIGVLGFSGMIFFLSQYFQLVRGYGPLEAGLRELPAALASVVVVVIVSRVVGRLGMGRAIATGLLVGAAGLVLLAVAEGADSYLWLAGALALVGLGVGLAVTLTTDAVVSAVPPRKAGAASAVSETAYELGVALGIALLGSLQVVVYRLVLDVPSSVSPQTAAAVRESLASATAAIGGSDAPQAVEVLQHAQHAFTIGMQTTAVIAAVIMSVAAIVAWRVIPSTRVDASARRR</sequence>
<feature type="transmembrane region" description="Helical" evidence="7">
    <location>
        <begin position="317"/>
        <end position="335"/>
    </location>
</feature>
<keyword evidence="5 7" id="KW-1133">Transmembrane helix</keyword>
<dbReference type="Gene3D" id="1.20.1720.10">
    <property type="entry name" value="Multidrug resistance protein D"/>
    <property type="match status" value="1"/>
</dbReference>
<protein>
    <submittedName>
        <fullName evidence="9">MFS transporter</fullName>
    </submittedName>
</protein>
<feature type="transmembrane region" description="Helical" evidence="7">
    <location>
        <begin position="480"/>
        <end position="504"/>
    </location>
</feature>
<keyword evidence="4 7" id="KW-0812">Transmembrane</keyword>
<dbReference type="GO" id="GO:0005886">
    <property type="term" value="C:plasma membrane"/>
    <property type="evidence" value="ECO:0007669"/>
    <property type="project" value="UniProtKB-SubCell"/>
</dbReference>
<name>A0A4S4FQ26_9MICO</name>
<dbReference type="InterPro" id="IPR005829">
    <property type="entry name" value="Sugar_transporter_CS"/>
</dbReference>
<feature type="transmembrane region" description="Helical" evidence="7">
    <location>
        <begin position="235"/>
        <end position="255"/>
    </location>
</feature>
<dbReference type="InterPro" id="IPR020846">
    <property type="entry name" value="MFS_dom"/>
</dbReference>
<feature type="transmembrane region" description="Helical" evidence="7">
    <location>
        <begin position="21"/>
        <end position="47"/>
    </location>
</feature>
<dbReference type="InterPro" id="IPR011701">
    <property type="entry name" value="MFS"/>
</dbReference>
<evidence type="ECO:0000256" key="4">
    <source>
        <dbReference type="ARBA" id="ARBA00022692"/>
    </source>
</evidence>
<keyword evidence="10" id="KW-1185">Reference proteome</keyword>
<evidence type="ECO:0000313" key="10">
    <source>
        <dbReference type="Proteomes" id="UP000307380"/>
    </source>
</evidence>
<dbReference type="Proteomes" id="UP000307380">
    <property type="component" value="Unassembled WGS sequence"/>
</dbReference>
<gene>
    <name evidence="9" type="ORF">E6C70_12925</name>
</gene>
<dbReference type="OrthoDB" id="9781469at2"/>
<feature type="transmembrane region" description="Helical" evidence="7">
    <location>
        <begin position="276"/>
        <end position="297"/>
    </location>
</feature>
<feature type="transmembrane region" description="Helical" evidence="7">
    <location>
        <begin position="59"/>
        <end position="77"/>
    </location>
</feature>
<dbReference type="PROSITE" id="PS50850">
    <property type="entry name" value="MFS"/>
    <property type="match status" value="1"/>
</dbReference>
<dbReference type="RefSeq" id="WP_136424943.1">
    <property type="nucleotide sequence ID" value="NZ_SSSN01000009.1"/>
</dbReference>
<feature type="transmembrane region" description="Helical" evidence="7">
    <location>
        <begin position="209"/>
        <end position="229"/>
    </location>
</feature>
<feature type="transmembrane region" description="Helical" evidence="7">
    <location>
        <begin position="413"/>
        <end position="433"/>
    </location>
</feature>
<dbReference type="EMBL" id="SSSN01000009">
    <property type="protein sequence ID" value="THG32640.1"/>
    <property type="molecule type" value="Genomic_DNA"/>
</dbReference>
<dbReference type="Gene3D" id="1.20.1250.20">
    <property type="entry name" value="MFS general substrate transporter like domains"/>
    <property type="match status" value="1"/>
</dbReference>
<feature type="transmembrane region" description="Helical" evidence="7">
    <location>
        <begin position="342"/>
        <end position="360"/>
    </location>
</feature>
<dbReference type="InterPro" id="IPR036259">
    <property type="entry name" value="MFS_trans_sf"/>
</dbReference>
<keyword evidence="6 7" id="KW-0472">Membrane</keyword>
<reference evidence="9 10" key="1">
    <citation type="submission" date="2019-04" db="EMBL/GenBank/DDBJ databases">
        <authorList>
            <person name="Jiang L."/>
        </authorList>
    </citation>
    <scope>NUCLEOTIDE SEQUENCE [LARGE SCALE GENOMIC DNA]</scope>
    <source>
        <strain evidence="9 10">YIM 131861</strain>
    </source>
</reference>
<dbReference type="SUPFAM" id="SSF103473">
    <property type="entry name" value="MFS general substrate transporter"/>
    <property type="match status" value="1"/>
</dbReference>
<organism evidence="9 10">
    <name type="scientific">Orlajensenia flava</name>
    <dbReference type="NCBI Taxonomy" id="2565934"/>
    <lineage>
        <taxon>Bacteria</taxon>
        <taxon>Bacillati</taxon>
        <taxon>Actinomycetota</taxon>
        <taxon>Actinomycetes</taxon>
        <taxon>Micrococcales</taxon>
        <taxon>Microbacteriaceae</taxon>
        <taxon>Orlajensenia</taxon>
    </lineage>
</organism>
<feature type="domain" description="Major facilitator superfamily (MFS) profile" evidence="8">
    <location>
        <begin position="23"/>
        <end position="508"/>
    </location>
</feature>
<evidence type="ECO:0000256" key="2">
    <source>
        <dbReference type="ARBA" id="ARBA00022448"/>
    </source>
</evidence>
<feature type="transmembrane region" description="Helical" evidence="7">
    <location>
        <begin position="114"/>
        <end position="135"/>
    </location>
</feature>
<feature type="transmembrane region" description="Helical" evidence="7">
    <location>
        <begin position="147"/>
        <end position="170"/>
    </location>
</feature>